<protein>
    <submittedName>
        <fullName evidence="1">Uncharacterized protein</fullName>
    </submittedName>
</protein>
<sequence>MKQELKTVKRQVEKRVLVLMIKLWNQMINKKKLKGMVVKLTGALLLNIASTRRRNQPGLGSGVPIQEGAQTKTEHSWLCEEEGYSIKAASMVRRVIAIREEEEVRIQVVHKEWDTCNSPTTKNVKTKVLCHCISSLGYSLVYRKYSMGHYAMRGVSCETLYGDSNTLVPG</sequence>
<comment type="caution">
    <text evidence="1">The sequence shown here is derived from an EMBL/GenBank/DDBJ whole genome shotgun (WGS) entry which is preliminary data.</text>
</comment>
<accession>A0ABQ7KHH3</accession>
<name>A0ABQ7KHH3_BRACM</name>
<dbReference type="Proteomes" id="UP000823674">
    <property type="component" value="Unassembled WGS sequence"/>
</dbReference>
<evidence type="ECO:0000313" key="2">
    <source>
        <dbReference type="Proteomes" id="UP000823674"/>
    </source>
</evidence>
<proteinExistence type="predicted"/>
<evidence type="ECO:0000313" key="1">
    <source>
        <dbReference type="EMBL" id="KAG5373869.1"/>
    </source>
</evidence>
<reference evidence="1 2" key="1">
    <citation type="submission" date="2021-03" db="EMBL/GenBank/DDBJ databases">
        <authorList>
            <person name="King G.J."/>
            <person name="Bancroft I."/>
            <person name="Baten A."/>
            <person name="Bloomfield J."/>
            <person name="Borpatragohain P."/>
            <person name="He Z."/>
            <person name="Irish N."/>
            <person name="Irwin J."/>
            <person name="Liu K."/>
            <person name="Mauleon R.P."/>
            <person name="Moore J."/>
            <person name="Morris R."/>
            <person name="Ostergaard L."/>
            <person name="Wang B."/>
            <person name="Wells R."/>
        </authorList>
    </citation>
    <scope>NUCLEOTIDE SEQUENCE [LARGE SCALE GENOMIC DNA]</scope>
    <source>
        <strain evidence="1">R-o-18</strain>
        <tissue evidence="1">Leaf</tissue>
    </source>
</reference>
<keyword evidence="2" id="KW-1185">Reference proteome</keyword>
<gene>
    <name evidence="1" type="primary">A06p028600.1_BraROA</name>
    <name evidence="1" type="ORF">IGI04_042810</name>
</gene>
<dbReference type="EMBL" id="JADBGQ010000083">
    <property type="protein sequence ID" value="KAG5373869.1"/>
    <property type="molecule type" value="Genomic_DNA"/>
</dbReference>
<organism evidence="1 2">
    <name type="scientific">Brassica rapa subsp. trilocularis</name>
    <dbReference type="NCBI Taxonomy" id="1813537"/>
    <lineage>
        <taxon>Eukaryota</taxon>
        <taxon>Viridiplantae</taxon>
        <taxon>Streptophyta</taxon>
        <taxon>Embryophyta</taxon>
        <taxon>Tracheophyta</taxon>
        <taxon>Spermatophyta</taxon>
        <taxon>Magnoliopsida</taxon>
        <taxon>eudicotyledons</taxon>
        <taxon>Gunneridae</taxon>
        <taxon>Pentapetalae</taxon>
        <taxon>rosids</taxon>
        <taxon>malvids</taxon>
        <taxon>Brassicales</taxon>
        <taxon>Brassicaceae</taxon>
        <taxon>Brassiceae</taxon>
        <taxon>Brassica</taxon>
    </lineage>
</organism>